<gene>
    <name evidence="2" type="ORF">C7M84_012088</name>
</gene>
<evidence type="ECO:0000256" key="1">
    <source>
        <dbReference type="SAM" id="MobiDB-lite"/>
    </source>
</evidence>
<feature type="region of interest" description="Disordered" evidence="1">
    <location>
        <begin position="258"/>
        <end position="292"/>
    </location>
</feature>
<proteinExistence type="predicted"/>
<dbReference type="AlphaFoldDB" id="A0A3R7M246"/>
<keyword evidence="3" id="KW-1185">Reference proteome</keyword>
<feature type="region of interest" description="Disordered" evidence="1">
    <location>
        <begin position="114"/>
        <end position="149"/>
    </location>
</feature>
<accession>A0A3R7M246</accession>
<comment type="caution">
    <text evidence="2">The sequence shown here is derived from an EMBL/GenBank/DDBJ whole genome shotgun (WGS) entry which is preliminary data.</text>
</comment>
<feature type="region of interest" description="Disordered" evidence="1">
    <location>
        <begin position="387"/>
        <end position="412"/>
    </location>
</feature>
<dbReference type="EMBL" id="QCYY01002528">
    <property type="protein sequence ID" value="ROT69705.1"/>
    <property type="molecule type" value="Genomic_DNA"/>
</dbReference>
<sequence>MSEPSFPACCRSTRQAAIRRQDRSCVSSASPTRRLRKSPTIHRIVMYHVKGESKDTNYVRRQLGTDAEGRGLHFRQSPWRSASSPALKQQHVYGSNRLFRFIIISPSASTSTASPFSSSLSHSAPPSPPTPLQSSSARQEDQEVTLVSPASMADATSDAINNANEKGTLTIPGHAEVEALLQAAVLASVAVDPIHHAVLLARALVVDDGGLGPPEEALAALARDDTIVDAGGLVAAHLAGNDLNLGCGRRARARSLVLESRREGRRGRGRKSRTSHYHSPLPPPPPLLPTHTFQRPLHRLARLLQPFHITRTSHSSIGFLASSRPSRVTPIAALKQYLVTRPTRISFPIQQSALILRSYNFTRPVSPCDVIIELRATLGSAMTSPLTRTNQSQVSQASRAMNPASHLLRLGE</sequence>
<feature type="compositionally biased region" description="Basic residues" evidence="1">
    <location>
        <begin position="263"/>
        <end position="276"/>
    </location>
</feature>
<feature type="compositionally biased region" description="Polar residues" evidence="1">
    <location>
        <begin position="387"/>
        <end position="399"/>
    </location>
</feature>
<organism evidence="2 3">
    <name type="scientific">Penaeus vannamei</name>
    <name type="common">Whiteleg shrimp</name>
    <name type="synonym">Litopenaeus vannamei</name>
    <dbReference type="NCBI Taxonomy" id="6689"/>
    <lineage>
        <taxon>Eukaryota</taxon>
        <taxon>Metazoa</taxon>
        <taxon>Ecdysozoa</taxon>
        <taxon>Arthropoda</taxon>
        <taxon>Crustacea</taxon>
        <taxon>Multicrustacea</taxon>
        <taxon>Malacostraca</taxon>
        <taxon>Eumalacostraca</taxon>
        <taxon>Eucarida</taxon>
        <taxon>Decapoda</taxon>
        <taxon>Dendrobranchiata</taxon>
        <taxon>Penaeoidea</taxon>
        <taxon>Penaeidae</taxon>
        <taxon>Penaeus</taxon>
    </lineage>
</organism>
<reference evidence="2 3" key="2">
    <citation type="submission" date="2019-01" db="EMBL/GenBank/DDBJ databases">
        <title>The decoding of complex shrimp genome reveals the adaptation for benthos swimmer, frequently molting mechanism and breeding impact on genome.</title>
        <authorList>
            <person name="Sun Y."/>
            <person name="Gao Y."/>
            <person name="Yu Y."/>
        </authorList>
    </citation>
    <scope>NUCLEOTIDE SEQUENCE [LARGE SCALE GENOMIC DNA]</scope>
    <source>
        <tissue evidence="2">Muscle</tissue>
    </source>
</reference>
<feature type="compositionally biased region" description="Low complexity" evidence="1">
    <location>
        <begin position="114"/>
        <end position="124"/>
    </location>
</feature>
<evidence type="ECO:0000313" key="3">
    <source>
        <dbReference type="Proteomes" id="UP000283509"/>
    </source>
</evidence>
<protein>
    <submittedName>
        <fullName evidence="2">Uncharacterized protein</fullName>
    </submittedName>
</protein>
<dbReference type="Proteomes" id="UP000283509">
    <property type="component" value="Unassembled WGS sequence"/>
</dbReference>
<evidence type="ECO:0000313" key="2">
    <source>
        <dbReference type="EMBL" id="ROT69705.1"/>
    </source>
</evidence>
<reference evidence="2 3" key="1">
    <citation type="submission" date="2018-04" db="EMBL/GenBank/DDBJ databases">
        <authorList>
            <person name="Zhang X."/>
            <person name="Yuan J."/>
            <person name="Li F."/>
            <person name="Xiang J."/>
        </authorList>
    </citation>
    <scope>NUCLEOTIDE SEQUENCE [LARGE SCALE GENOMIC DNA]</scope>
    <source>
        <tissue evidence="2">Muscle</tissue>
    </source>
</reference>
<name>A0A3R7M246_PENVA</name>